<name>A0A9Q1KSX6_9CARY</name>
<dbReference type="OrthoDB" id="448280at2759"/>
<feature type="transmembrane region" description="Helical" evidence="8">
    <location>
        <begin position="61"/>
        <end position="81"/>
    </location>
</feature>
<feature type="transmembrane region" description="Helical" evidence="8">
    <location>
        <begin position="134"/>
        <end position="159"/>
    </location>
</feature>
<accession>A0A9Q1KSX6</accession>
<keyword evidence="3 8" id="KW-0813">Transport</keyword>
<evidence type="ECO:0000256" key="7">
    <source>
        <dbReference type="ARBA" id="ARBA00023136"/>
    </source>
</evidence>
<gene>
    <name evidence="9" type="ORF">Cgig2_011458</name>
</gene>
<evidence type="ECO:0000256" key="6">
    <source>
        <dbReference type="ARBA" id="ARBA00023065"/>
    </source>
</evidence>
<proteinExistence type="inferred from homology"/>
<evidence type="ECO:0000256" key="4">
    <source>
        <dbReference type="ARBA" id="ARBA00022692"/>
    </source>
</evidence>
<dbReference type="AlphaFoldDB" id="A0A9Q1KSX6"/>
<dbReference type="GO" id="GO:0005886">
    <property type="term" value="C:plasma membrane"/>
    <property type="evidence" value="ECO:0007669"/>
    <property type="project" value="TreeGrafter"/>
</dbReference>
<keyword evidence="6 8" id="KW-0406">Ion transport</keyword>
<evidence type="ECO:0000256" key="8">
    <source>
        <dbReference type="RuleBase" id="RU362088"/>
    </source>
</evidence>
<feature type="transmembrane region" description="Helical" evidence="8">
    <location>
        <begin position="408"/>
        <end position="427"/>
    </location>
</feature>
<dbReference type="Pfam" id="PF02535">
    <property type="entry name" value="Zip"/>
    <property type="match status" value="1"/>
</dbReference>
<protein>
    <submittedName>
        <fullName evidence="9">Uncharacterized protein</fullName>
    </submittedName>
</protein>
<reference evidence="9" key="1">
    <citation type="submission" date="2022-04" db="EMBL/GenBank/DDBJ databases">
        <title>Carnegiea gigantea Genome sequencing and assembly v2.</title>
        <authorList>
            <person name="Copetti D."/>
            <person name="Sanderson M.J."/>
            <person name="Burquez A."/>
            <person name="Wojciechowski M.F."/>
        </authorList>
    </citation>
    <scope>NUCLEOTIDE SEQUENCE</scope>
    <source>
        <strain evidence="9">SGP5-SGP5p</strain>
        <tissue evidence="9">Aerial part</tissue>
    </source>
</reference>
<dbReference type="PANTHER" id="PTHR11040:SF44">
    <property type="entry name" value="PROTEIN ZNTC-RELATED"/>
    <property type="match status" value="1"/>
</dbReference>
<dbReference type="EMBL" id="JAKOGI010000027">
    <property type="protein sequence ID" value="KAJ8448837.1"/>
    <property type="molecule type" value="Genomic_DNA"/>
</dbReference>
<keyword evidence="7 8" id="KW-0472">Membrane</keyword>
<sequence>MTSFLQDLLLPLFCLDPFRAKFNMVSGTILGQLHESLSNSTCNSLQSDLCRDDAAALTLKLVAICSILVAGTAGIAIPLLGRKKSFLTTDGNLFIAAKAFAAGVILATGFVHMLPDGSKNLTNKCLPKYPWAKFPFSGFLAMMSALVTLLADFVGTQMYERKREAMKRKGAAQRDELGLDGSLDSVSEAGILPADRGEVRGNGGRCFGGEESIVGIHAHSRAHGHSHSHDLEHGNAREAPDGHMVDVHNDGYGHGHGHGHNHSFGGENGARHAVVSQVLELGIVSHSVLIGLSLGVSHSPCTIRPLVAALSLHQFFEGFALGGCIAQAGFKKASTVIMACFFALTTPGGIAAGIGAASFYDPTSTRALIVEGILDSISAGILIYMALVDLIAADFMSKKMRCNVRLQIVSYASLFMGAVLMASLAVWS</sequence>
<feature type="transmembrane region" description="Helical" evidence="8">
    <location>
        <begin position="93"/>
        <end position="114"/>
    </location>
</feature>
<evidence type="ECO:0000256" key="1">
    <source>
        <dbReference type="ARBA" id="ARBA00004141"/>
    </source>
</evidence>
<dbReference type="InterPro" id="IPR004698">
    <property type="entry name" value="Zn/Fe_permease_fun/pln"/>
</dbReference>
<evidence type="ECO:0000256" key="5">
    <source>
        <dbReference type="ARBA" id="ARBA00022989"/>
    </source>
</evidence>
<keyword evidence="4 8" id="KW-0812">Transmembrane</keyword>
<feature type="transmembrane region" description="Helical" evidence="8">
    <location>
        <begin position="377"/>
        <end position="396"/>
    </location>
</feature>
<dbReference type="InterPro" id="IPR003689">
    <property type="entry name" value="ZIP"/>
</dbReference>
<comment type="similarity">
    <text evidence="2 8">Belongs to the ZIP transporter (TC 2.A.5) family.</text>
</comment>
<feature type="transmembrane region" description="Helical" evidence="8">
    <location>
        <begin position="336"/>
        <end position="357"/>
    </location>
</feature>
<evidence type="ECO:0000313" key="10">
    <source>
        <dbReference type="Proteomes" id="UP001153076"/>
    </source>
</evidence>
<dbReference type="GO" id="GO:0005385">
    <property type="term" value="F:zinc ion transmembrane transporter activity"/>
    <property type="evidence" value="ECO:0007669"/>
    <property type="project" value="InterPro"/>
</dbReference>
<comment type="caution">
    <text evidence="8">Lacks conserved residue(s) required for the propagation of feature annotation.</text>
</comment>
<dbReference type="NCBIfam" id="TIGR00820">
    <property type="entry name" value="zip"/>
    <property type="match status" value="1"/>
</dbReference>
<keyword evidence="5 8" id="KW-1133">Transmembrane helix</keyword>
<dbReference type="Proteomes" id="UP001153076">
    <property type="component" value="Unassembled WGS sequence"/>
</dbReference>
<evidence type="ECO:0000313" key="9">
    <source>
        <dbReference type="EMBL" id="KAJ8448837.1"/>
    </source>
</evidence>
<comment type="caution">
    <text evidence="9">The sequence shown here is derived from an EMBL/GenBank/DDBJ whole genome shotgun (WGS) entry which is preliminary data.</text>
</comment>
<comment type="subcellular location">
    <subcellularLocation>
        <location evidence="1 8">Membrane</location>
        <topology evidence="1 8">Multi-pass membrane protein</topology>
    </subcellularLocation>
</comment>
<organism evidence="9 10">
    <name type="scientific">Carnegiea gigantea</name>
    <dbReference type="NCBI Taxonomy" id="171969"/>
    <lineage>
        <taxon>Eukaryota</taxon>
        <taxon>Viridiplantae</taxon>
        <taxon>Streptophyta</taxon>
        <taxon>Embryophyta</taxon>
        <taxon>Tracheophyta</taxon>
        <taxon>Spermatophyta</taxon>
        <taxon>Magnoliopsida</taxon>
        <taxon>eudicotyledons</taxon>
        <taxon>Gunneridae</taxon>
        <taxon>Pentapetalae</taxon>
        <taxon>Caryophyllales</taxon>
        <taxon>Cactineae</taxon>
        <taxon>Cactaceae</taxon>
        <taxon>Cactoideae</taxon>
        <taxon>Echinocereeae</taxon>
        <taxon>Carnegiea</taxon>
    </lineage>
</organism>
<evidence type="ECO:0000256" key="2">
    <source>
        <dbReference type="ARBA" id="ARBA00006939"/>
    </source>
</evidence>
<keyword evidence="10" id="KW-1185">Reference proteome</keyword>
<dbReference type="PANTHER" id="PTHR11040">
    <property type="entry name" value="ZINC/IRON TRANSPORTER"/>
    <property type="match status" value="1"/>
</dbReference>
<evidence type="ECO:0000256" key="3">
    <source>
        <dbReference type="ARBA" id="ARBA00022448"/>
    </source>
</evidence>